<evidence type="ECO:0000256" key="2">
    <source>
        <dbReference type="ARBA" id="ARBA00006657"/>
    </source>
</evidence>
<dbReference type="NCBIfam" id="NF001399">
    <property type="entry name" value="PRK00283.1"/>
    <property type="match status" value="1"/>
</dbReference>
<feature type="domain" description="Tyr recombinase" evidence="12">
    <location>
        <begin position="121"/>
        <end position="306"/>
    </location>
</feature>
<feature type="domain" description="Core-binding (CB)" evidence="13">
    <location>
        <begin position="14"/>
        <end position="100"/>
    </location>
</feature>
<dbReference type="Proteomes" id="UP000501830">
    <property type="component" value="Chromosome"/>
</dbReference>
<dbReference type="PROSITE" id="PS51898">
    <property type="entry name" value="TYR_RECOMBINASE"/>
    <property type="match status" value="1"/>
</dbReference>
<feature type="active site" evidence="10">
    <location>
        <position position="261"/>
    </location>
</feature>
<sequence length="319" mass="36943">MCYFSVRIGEIPVKDNDALLELFVHYLAIERRYSDETVKAYLQDLRKFEGYLKQTGEGDFKSVALIDVRLYLSFLDEEQMSRNSISRMLSSLRGFYSFLLRENKVTENPVASISYKNRTLRLPKYLYQDELDKIFDSARGDEPLDYRNVTLLEVLYATGIRVSECRNIQMSDIDMALGVILIFGKGNKERYVPFGHFALEAIEMYLEKSRLPLMTKYNQQHDYLFVNRLGEPITSGGIEYVLKQVMKKSGQTGTLHPHMLRHTFATDMLNEGADLRTVQELLGHASLSSTQIYTHVTKDALQRNYQAFHPRAKRKSNET</sequence>
<gene>
    <name evidence="10 14" type="primary">xerC</name>
    <name evidence="14" type="ORF">G7058_01050</name>
</gene>
<evidence type="ECO:0000256" key="6">
    <source>
        <dbReference type="ARBA" id="ARBA00022908"/>
    </source>
</evidence>
<dbReference type="PROSITE" id="PS51900">
    <property type="entry name" value="CB"/>
    <property type="match status" value="1"/>
</dbReference>
<evidence type="ECO:0000256" key="8">
    <source>
        <dbReference type="ARBA" id="ARBA00023172"/>
    </source>
</evidence>
<dbReference type="NCBIfam" id="TIGR02224">
    <property type="entry name" value="recomb_XerC"/>
    <property type="match status" value="1"/>
</dbReference>
<comment type="function">
    <text evidence="10">Site-specific tyrosine recombinase, which acts by catalyzing the cutting and rejoining of the recombining DNA molecules. The XerC-XerD complex is essential to convert dimers of the bacterial chromosome into monomers to permit their segregation at cell division. It also contributes to the segregational stability of plasmids.</text>
</comment>
<dbReference type="Pfam" id="PF00589">
    <property type="entry name" value="Phage_integrase"/>
    <property type="match status" value="1"/>
</dbReference>
<dbReference type="InterPro" id="IPR004107">
    <property type="entry name" value="Integrase_SAM-like_N"/>
</dbReference>
<dbReference type="NCBIfam" id="NF040815">
    <property type="entry name" value="recomb_XerA_Arch"/>
    <property type="match status" value="1"/>
</dbReference>
<keyword evidence="15" id="KW-1185">Reference proteome</keyword>
<keyword evidence="6 10" id="KW-0229">DNA integration</keyword>
<feature type="active site" evidence="10">
    <location>
        <position position="161"/>
    </location>
</feature>
<evidence type="ECO:0000256" key="7">
    <source>
        <dbReference type="ARBA" id="ARBA00023125"/>
    </source>
</evidence>
<evidence type="ECO:0000256" key="9">
    <source>
        <dbReference type="ARBA" id="ARBA00023306"/>
    </source>
</evidence>
<dbReference type="InterPro" id="IPR010998">
    <property type="entry name" value="Integrase_recombinase_N"/>
</dbReference>
<reference evidence="14 15" key="1">
    <citation type="journal article" date="2017" name="Int. J. Syst. Evol. Microbiol.">
        <title>Jeotgalibaca porci sp. nov. and Jeotgalibaca arthritidis sp. nov., isolated from pigs, and emended description of the genus Jeotgalibaca.</title>
        <authorList>
            <person name="Zamora L."/>
            <person name="Perez-Sancho M."/>
            <person name="Dominguez L."/>
            <person name="Fernandez-Garayzabal J.F."/>
            <person name="Vela A.I."/>
        </authorList>
    </citation>
    <scope>NUCLEOTIDE SEQUENCE [LARGE SCALE GENOMIC DNA]</scope>
    <source>
        <strain evidence="14 15">CCUG 69148</strain>
    </source>
</reference>
<dbReference type="GO" id="GO:0009037">
    <property type="term" value="F:tyrosine-based site-specific recombinase activity"/>
    <property type="evidence" value="ECO:0007669"/>
    <property type="project" value="UniProtKB-UniRule"/>
</dbReference>
<dbReference type="EMBL" id="CP049889">
    <property type="protein sequence ID" value="QIK50773.1"/>
    <property type="molecule type" value="Genomic_DNA"/>
</dbReference>
<evidence type="ECO:0000256" key="5">
    <source>
        <dbReference type="ARBA" id="ARBA00022829"/>
    </source>
</evidence>
<feature type="active site" evidence="10">
    <location>
        <position position="284"/>
    </location>
</feature>
<dbReference type="Gene3D" id="1.10.150.130">
    <property type="match status" value="1"/>
</dbReference>
<feature type="active site" evidence="10">
    <location>
        <position position="185"/>
    </location>
</feature>
<dbReference type="InterPro" id="IPR011931">
    <property type="entry name" value="Recomb_XerC"/>
</dbReference>
<dbReference type="GO" id="GO:0005737">
    <property type="term" value="C:cytoplasm"/>
    <property type="evidence" value="ECO:0007669"/>
    <property type="project" value="UniProtKB-SubCell"/>
</dbReference>
<dbReference type="InterPro" id="IPR011010">
    <property type="entry name" value="DNA_brk_join_enz"/>
</dbReference>
<feature type="active site" evidence="10">
    <location>
        <position position="258"/>
    </location>
</feature>
<dbReference type="PANTHER" id="PTHR30349">
    <property type="entry name" value="PHAGE INTEGRASE-RELATED"/>
    <property type="match status" value="1"/>
</dbReference>
<evidence type="ECO:0000259" key="12">
    <source>
        <dbReference type="PROSITE" id="PS51898"/>
    </source>
</evidence>
<dbReference type="Pfam" id="PF02899">
    <property type="entry name" value="Phage_int_SAM_1"/>
    <property type="match status" value="1"/>
</dbReference>
<evidence type="ECO:0000256" key="4">
    <source>
        <dbReference type="ARBA" id="ARBA00022618"/>
    </source>
</evidence>
<dbReference type="InterPro" id="IPR044068">
    <property type="entry name" value="CB"/>
</dbReference>
<dbReference type="InterPro" id="IPR050090">
    <property type="entry name" value="Tyrosine_recombinase_XerCD"/>
</dbReference>
<keyword evidence="4 10" id="KW-0132">Cell division</keyword>
<comment type="subcellular location">
    <subcellularLocation>
        <location evidence="1 10">Cytoplasm</location>
    </subcellularLocation>
</comment>
<keyword evidence="7 10" id="KW-0238">DNA-binding</keyword>
<accession>A0A6G7WEV8</accession>
<evidence type="ECO:0000256" key="10">
    <source>
        <dbReference type="HAMAP-Rule" id="MF_01808"/>
    </source>
</evidence>
<dbReference type="InterPro" id="IPR023009">
    <property type="entry name" value="Tyrosine_recombinase_XerC/XerD"/>
</dbReference>
<dbReference type="CDD" id="cd00798">
    <property type="entry name" value="INT_XerDC_C"/>
    <property type="match status" value="1"/>
</dbReference>
<proteinExistence type="inferred from homology"/>
<evidence type="ECO:0000256" key="1">
    <source>
        <dbReference type="ARBA" id="ARBA00004496"/>
    </source>
</evidence>
<organism evidence="14 15">
    <name type="scientific">Jeotgalibaca porci</name>
    <dbReference type="NCBI Taxonomy" id="1868793"/>
    <lineage>
        <taxon>Bacteria</taxon>
        <taxon>Bacillati</taxon>
        <taxon>Bacillota</taxon>
        <taxon>Bacilli</taxon>
        <taxon>Lactobacillales</taxon>
        <taxon>Carnobacteriaceae</taxon>
        <taxon>Jeotgalibaca</taxon>
    </lineage>
</organism>
<keyword evidence="3 10" id="KW-0963">Cytoplasm</keyword>
<dbReference type="SUPFAM" id="SSF56349">
    <property type="entry name" value="DNA breaking-rejoining enzymes"/>
    <property type="match status" value="1"/>
</dbReference>
<comment type="subunit">
    <text evidence="10">Forms a cyclic heterotetrameric complex composed of two molecules of XerC and two molecules of XerD.</text>
</comment>
<dbReference type="HAMAP" id="MF_01808">
    <property type="entry name" value="Recomb_XerC_XerD"/>
    <property type="match status" value="1"/>
</dbReference>
<evidence type="ECO:0000313" key="15">
    <source>
        <dbReference type="Proteomes" id="UP000501830"/>
    </source>
</evidence>
<dbReference type="Gene3D" id="1.10.443.10">
    <property type="entry name" value="Intergrase catalytic core"/>
    <property type="match status" value="1"/>
</dbReference>
<dbReference type="AlphaFoldDB" id="A0A6G7WEV8"/>
<dbReference type="InterPro" id="IPR013762">
    <property type="entry name" value="Integrase-like_cat_sf"/>
</dbReference>
<evidence type="ECO:0000313" key="14">
    <source>
        <dbReference type="EMBL" id="QIK50773.1"/>
    </source>
</evidence>
<evidence type="ECO:0000259" key="13">
    <source>
        <dbReference type="PROSITE" id="PS51900"/>
    </source>
</evidence>
<dbReference type="KEGG" id="jpo:G7058_01050"/>
<keyword evidence="9 10" id="KW-0131">Cell cycle</keyword>
<keyword evidence="5 10" id="KW-0159">Chromosome partition</keyword>
<evidence type="ECO:0000256" key="11">
    <source>
        <dbReference type="NCBIfam" id="TIGR02224"/>
    </source>
</evidence>
<dbReference type="GO" id="GO:0007059">
    <property type="term" value="P:chromosome segregation"/>
    <property type="evidence" value="ECO:0007669"/>
    <property type="project" value="UniProtKB-UniRule"/>
</dbReference>
<dbReference type="InterPro" id="IPR002104">
    <property type="entry name" value="Integrase_catalytic"/>
</dbReference>
<keyword evidence="8 10" id="KW-0233">DNA recombination</keyword>
<dbReference type="PANTHER" id="PTHR30349:SF77">
    <property type="entry name" value="TYROSINE RECOMBINASE XERC"/>
    <property type="match status" value="1"/>
</dbReference>
<dbReference type="GO" id="GO:0003677">
    <property type="term" value="F:DNA binding"/>
    <property type="evidence" value="ECO:0007669"/>
    <property type="project" value="UniProtKB-UniRule"/>
</dbReference>
<dbReference type="GO" id="GO:0051301">
    <property type="term" value="P:cell division"/>
    <property type="evidence" value="ECO:0007669"/>
    <property type="project" value="UniProtKB-UniRule"/>
</dbReference>
<feature type="active site" description="O-(3'-phospho-DNA)-tyrosine intermediate" evidence="10">
    <location>
        <position position="293"/>
    </location>
</feature>
<evidence type="ECO:0000256" key="3">
    <source>
        <dbReference type="ARBA" id="ARBA00022490"/>
    </source>
</evidence>
<protein>
    <recommendedName>
        <fullName evidence="10 11">Tyrosine recombinase XerC</fullName>
    </recommendedName>
</protein>
<dbReference type="GO" id="GO:0006313">
    <property type="term" value="P:DNA transposition"/>
    <property type="evidence" value="ECO:0007669"/>
    <property type="project" value="UniProtKB-UniRule"/>
</dbReference>
<name>A0A6G7WEV8_9LACT</name>
<comment type="similarity">
    <text evidence="2 10">Belongs to the 'phage' integrase family. XerC subfamily.</text>
</comment>